<evidence type="ECO:0000256" key="11">
    <source>
        <dbReference type="SAM" id="SignalP"/>
    </source>
</evidence>
<dbReference type="PIRSF" id="PIRSF001951">
    <property type="entry name" value="EPO"/>
    <property type="match status" value="1"/>
</dbReference>
<keyword evidence="14" id="KW-1185">Reference proteome</keyword>
<dbReference type="STRING" id="8090.ENSORLP00000030442"/>
<evidence type="ECO:0000256" key="1">
    <source>
        <dbReference type="ARBA" id="ARBA00004613"/>
    </source>
</evidence>
<organism evidence="12">
    <name type="scientific">Oryzias latipes</name>
    <name type="common">Japanese rice fish</name>
    <name type="synonym">Japanese killifish</name>
    <dbReference type="NCBI Taxonomy" id="8090"/>
    <lineage>
        <taxon>Eukaryota</taxon>
        <taxon>Metazoa</taxon>
        <taxon>Chordata</taxon>
        <taxon>Craniata</taxon>
        <taxon>Vertebrata</taxon>
        <taxon>Euteleostomi</taxon>
        <taxon>Actinopterygii</taxon>
        <taxon>Neopterygii</taxon>
        <taxon>Teleostei</taxon>
        <taxon>Neoteleostei</taxon>
        <taxon>Acanthomorphata</taxon>
        <taxon>Ovalentaria</taxon>
        <taxon>Atherinomorphae</taxon>
        <taxon>Beloniformes</taxon>
        <taxon>Adrianichthyidae</taxon>
        <taxon>Oryziinae</taxon>
        <taxon>Oryzias</taxon>
    </lineage>
</organism>
<evidence type="ECO:0000256" key="5">
    <source>
        <dbReference type="ARBA" id="ARBA00022702"/>
    </source>
</evidence>
<dbReference type="PANTHER" id="PTHR10370:SF0">
    <property type="entry name" value="ERYTHROPOIETIN"/>
    <property type="match status" value="1"/>
</dbReference>
<accession>A0A2Z5WSJ5</accession>
<evidence type="ECO:0000313" key="12">
    <source>
        <dbReference type="EMBL" id="BBC22256.1"/>
    </source>
</evidence>
<keyword evidence="6 11" id="KW-0732">Signal</keyword>
<dbReference type="GO" id="GO:0014823">
    <property type="term" value="P:response to activity"/>
    <property type="evidence" value="ECO:0007669"/>
    <property type="project" value="Ensembl"/>
</dbReference>
<reference evidence="13" key="3">
    <citation type="submission" date="2025-05" db="UniProtKB">
        <authorList>
            <consortium name="Ensembl"/>
        </authorList>
    </citation>
    <scope>IDENTIFICATION</scope>
    <source>
        <strain evidence="13">Hd-rR</strain>
    </source>
</reference>
<dbReference type="GO" id="GO:0048471">
    <property type="term" value="C:perinuclear region of cytoplasm"/>
    <property type="evidence" value="ECO:0007669"/>
    <property type="project" value="Ensembl"/>
</dbReference>
<feature type="signal peptide" evidence="11">
    <location>
        <begin position="1"/>
        <end position="25"/>
    </location>
</feature>
<dbReference type="InterPro" id="IPR003013">
    <property type="entry name" value="Erythroptn"/>
</dbReference>
<dbReference type="Gene3D" id="1.20.1250.10">
    <property type="match status" value="1"/>
</dbReference>
<dbReference type="PANTHER" id="PTHR10370">
    <property type="entry name" value="ERYTHROPOIETIN"/>
    <property type="match status" value="1"/>
</dbReference>
<sequence>MLRKTGRGLFALLLIVLEWTCPGLLSPLRPICDLRVLNHFIQEARDAEVAMRSCREGCGLTQTVSVPQTTVNFEDWEKKNALEQAEEVQTGLWLLQQALGSFGPSVTNTALNNHIDNTARNLVSINAVLRSLNFQEYTPPANASSLDGTWTVSSATELLQVHVNFLRGKVRLLLMDAPACQQDVS</sequence>
<dbReference type="Proteomes" id="UP000001038">
    <property type="component" value="Chromosome 18"/>
</dbReference>
<keyword evidence="7 9" id="KW-0265">Erythrocyte maturation</keyword>
<reference evidence="12" key="2">
    <citation type="submission" date="2011-09" db="EMBL/GenBank/DDBJ databases">
        <title>Expression of erythropoietin and its receptor in medaka fish.</title>
        <authorList>
            <person name="Maekawa S."/>
            <person name="Hirano A."/>
            <person name="Kato T."/>
        </authorList>
    </citation>
    <scope>NUCLEOTIDE SEQUENCE</scope>
</reference>
<dbReference type="OrthoDB" id="9892121at2759"/>
<dbReference type="RefSeq" id="XP_004079700.1">
    <property type="nucleotide sequence ID" value="XM_004079652.4"/>
</dbReference>
<comment type="similarity">
    <text evidence="2 9">Belongs to the EPO/TPO family.</text>
</comment>
<dbReference type="InterPro" id="IPR001323">
    <property type="entry name" value="EPO_TPO"/>
</dbReference>
<evidence type="ECO:0000256" key="6">
    <source>
        <dbReference type="ARBA" id="ARBA00022729"/>
    </source>
</evidence>
<dbReference type="GO" id="GO:0005615">
    <property type="term" value="C:extracellular space"/>
    <property type="evidence" value="ECO:0000318"/>
    <property type="project" value="GO_Central"/>
</dbReference>
<dbReference type="SUPFAM" id="SSF47266">
    <property type="entry name" value="4-helical cytokines"/>
    <property type="match status" value="1"/>
</dbReference>
<evidence type="ECO:0000256" key="2">
    <source>
        <dbReference type="ARBA" id="ARBA00005782"/>
    </source>
</evidence>
<dbReference type="EMBL" id="AB673117">
    <property type="protein sequence ID" value="BBC22256.1"/>
    <property type="molecule type" value="mRNA"/>
</dbReference>
<dbReference type="GO" id="GO:0043249">
    <property type="term" value="P:erythrocyte maturation"/>
    <property type="evidence" value="ECO:0007669"/>
    <property type="project" value="UniProtKB-UniRule"/>
</dbReference>
<dbReference type="AlphaFoldDB" id="A0A2Z5WSJ5"/>
<dbReference type="GO" id="GO:0048793">
    <property type="term" value="P:pronephros development"/>
    <property type="evidence" value="ECO:0007669"/>
    <property type="project" value="Ensembl"/>
</dbReference>
<evidence type="ECO:0000256" key="4">
    <source>
        <dbReference type="ARBA" id="ARBA00022525"/>
    </source>
</evidence>
<gene>
    <name evidence="12" type="primary">EPO</name>
    <name evidence="13" type="synonym">epoa</name>
</gene>
<evidence type="ECO:0000256" key="10">
    <source>
        <dbReference type="PIRSR" id="PIRSR001951-1"/>
    </source>
</evidence>
<dbReference type="KEGG" id="ola:101161513"/>
<comment type="function">
    <text evidence="9">Erythropoietin is the principal hormone involved in the regulation of erythrocyte differentiation and the maintenance of a physiological level of circulating erythrocyte mass.</text>
</comment>
<evidence type="ECO:0000256" key="3">
    <source>
        <dbReference type="ARBA" id="ARBA00015421"/>
    </source>
</evidence>
<dbReference type="GO" id="GO:0097696">
    <property type="term" value="P:cell surface receptor signaling pathway via STAT"/>
    <property type="evidence" value="ECO:0000318"/>
    <property type="project" value="GO_Central"/>
</dbReference>
<protein>
    <recommendedName>
        <fullName evidence="3 9">Erythropoietin</fullName>
    </recommendedName>
</protein>
<dbReference type="PRINTS" id="PR00272">
    <property type="entry name" value="ERYTHROPTN"/>
</dbReference>
<dbReference type="GO" id="GO:0005128">
    <property type="term" value="F:erythropoietin receptor binding"/>
    <property type="evidence" value="ECO:0000318"/>
    <property type="project" value="GO_Central"/>
</dbReference>
<dbReference type="GO" id="GO:0005179">
    <property type="term" value="F:hormone activity"/>
    <property type="evidence" value="ECO:0000318"/>
    <property type="project" value="GO_Central"/>
</dbReference>
<evidence type="ECO:0000313" key="13">
    <source>
        <dbReference type="Ensembl" id="ENSORLP00000030442.1"/>
    </source>
</evidence>
<dbReference type="GO" id="GO:0030295">
    <property type="term" value="F:protein kinase activator activity"/>
    <property type="evidence" value="ECO:0000318"/>
    <property type="project" value="GO_Central"/>
</dbReference>
<name>A0A2Z5WSJ5_ORYLA</name>
<proteinExistence type="evidence at transcript level"/>
<dbReference type="GO" id="GO:0030218">
    <property type="term" value="P:erythrocyte differentiation"/>
    <property type="evidence" value="ECO:0000318"/>
    <property type="project" value="GO_Central"/>
</dbReference>
<dbReference type="GeneTree" id="ENSGT00390000017226"/>
<dbReference type="CTD" id="100004455"/>
<keyword evidence="4 9" id="KW-0964">Secreted</keyword>
<keyword evidence="8 10" id="KW-1015">Disulfide bond</keyword>
<dbReference type="GO" id="GO:0048823">
    <property type="term" value="P:nucleate erythrocyte development"/>
    <property type="evidence" value="ECO:0007669"/>
    <property type="project" value="Ensembl"/>
</dbReference>
<dbReference type="Ensembl" id="ENSORLT00000045706.1">
    <property type="protein sequence ID" value="ENSORLP00000030442.1"/>
    <property type="gene ID" value="ENSORLG00000029689.1"/>
</dbReference>
<keyword evidence="5 9" id="KW-0372">Hormone</keyword>
<evidence type="ECO:0000256" key="7">
    <source>
        <dbReference type="ARBA" id="ARBA00023057"/>
    </source>
</evidence>
<dbReference type="GeneID" id="101161513"/>
<dbReference type="Bgee" id="ENSORLG00000029689">
    <property type="expression patterns" value="Expressed in heart and 14 other cell types or tissues"/>
</dbReference>
<comment type="subcellular location">
    <subcellularLocation>
        <location evidence="1 9">Secreted</location>
    </subcellularLocation>
</comment>
<feature type="disulfide bond" evidence="10">
    <location>
        <begin position="32"/>
        <end position="180"/>
    </location>
</feature>
<dbReference type="GO" id="GO:0005125">
    <property type="term" value="F:cytokine activity"/>
    <property type="evidence" value="ECO:0000318"/>
    <property type="project" value="GO_Central"/>
</dbReference>
<dbReference type="Pfam" id="PF00758">
    <property type="entry name" value="EPO_TPO"/>
    <property type="match status" value="1"/>
</dbReference>
<dbReference type="GO" id="GO:0038162">
    <property type="term" value="P:erythropoietin-mediated signaling pathway"/>
    <property type="evidence" value="ECO:0000318"/>
    <property type="project" value="GO_Central"/>
</dbReference>
<evidence type="ECO:0000256" key="9">
    <source>
        <dbReference type="PIRNR" id="PIRNR001951"/>
    </source>
</evidence>
<feature type="disulfide bond" evidence="10">
    <location>
        <begin position="54"/>
        <end position="58"/>
    </location>
</feature>
<reference evidence="13 14" key="1">
    <citation type="journal article" date="2007" name="Nature">
        <title>The medaka draft genome and insights into vertebrate genome evolution.</title>
        <authorList>
            <person name="Kasahara M."/>
            <person name="Naruse K."/>
            <person name="Sasaki S."/>
            <person name="Nakatani Y."/>
            <person name="Qu W."/>
            <person name="Ahsan B."/>
            <person name="Yamada T."/>
            <person name="Nagayasu Y."/>
            <person name="Doi K."/>
            <person name="Kasai Y."/>
            <person name="Jindo T."/>
            <person name="Kobayashi D."/>
            <person name="Shimada A."/>
            <person name="Toyoda A."/>
            <person name="Kuroki Y."/>
            <person name="Fujiyama A."/>
            <person name="Sasaki T."/>
            <person name="Shimizu A."/>
            <person name="Asakawa S."/>
            <person name="Shimizu N."/>
            <person name="Hashimoto S."/>
            <person name="Yang J."/>
            <person name="Lee Y."/>
            <person name="Matsushima K."/>
            <person name="Sugano S."/>
            <person name="Sakaizumi M."/>
            <person name="Narita T."/>
            <person name="Ohishi K."/>
            <person name="Haga S."/>
            <person name="Ohta F."/>
            <person name="Nomoto H."/>
            <person name="Nogata K."/>
            <person name="Morishita T."/>
            <person name="Endo T."/>
            <person name="Shin-I T."/>
            <person name="Takeda H."/>
            <person name="Morishita S."/>
            <person name="Kohara Y."/>
        </authorList>
    </citation>
    <scope>NUCLEOTIDE SEQUENCE [LARGE SCALE GENOMIC DNA]</scope>
    <source>
        <strain evidence="13 14">Hd-rR</strain>
    </source>
</reference>
<evidence type="ECO:0000256" key="8">
    <source>
        <dbReference type="ARBA" id="ARBA00023157"/>
    </source>
</evidence>
<evidence type="ECO:0000313" key="14">
    <source>
        <dbReference type="Proteomes" id="UP000001038"/>
    </source>
</evidence>
<feature type="chain" id="PRO_5044583783" description="Erythropoietin" evidence="11">
    <location>
        <begin position="26"/>
        <end position="185"/>
    </location>
</feature>
<dbReference type="InterPro" id="IPR009079">
    <property type="entry name" value="4_helix_cytokine-like_core"/>
</dbReference>